<gene>
    <name evidence="2" type="ORF">ACFOWM_07500</name>
</gene>
<comment type="caution">
    <text evidence="2">The sequence shown here is derived from an EMBL/GenBank/DDBJ whole genome shotgun (WGS) entry which is preliminary data.</text>
</comment>
<evidence type="ECO:0000313" key="2">
    <source>
        <dbReference type="EMBL" id="MFC4262716.1"/>
    </source>
</evidence>
<organism evidence="2 3">
    <name type="scientific">Ferruginibacter yonginensis</name>
    <dbReference type="NCBI Taxonomy" id="1310416"/>
    <lineage>
        <taxon>Bacteria</taxon>
        <taxon>Pseudomonadati</taxon>
        <taxon>Bacteroidota</taxon>
        <taxon>Chitinophagia</taxon>
        <taxon>Chitinophagales</taxon>
        <taxon>Chitinophagaceae</taxon>
        <taxon>Ferruginibacter</taxon>
    </lineage>
</organism>
<proteinExistence type="predicted"/>
<dbReference type="EMBL" id="JBHSCZ010000002">
    <property type="protein sequence ID" value="MFC4262716.1"/>
    <property type="molecule type" value="Genomic_DNA"/>
</dbReference>
<feature type="signal peptide" evidence="1">
    <location>
        <begin position="1"/>
        <end position="20"/>
    </location>
</feature>
<reference evidence="3" key="1">
    <citation type="journal article" date="2019" name="Int. J. Syst. Evol. Microbiol.">
        <title>The Global Catalogue of Microorganisms (GCM) 10K type strain sequencing project: providing services to taxonomists for standard genome sequencing and annotation.</title>
        <authorList>
            <consortium name="The Broad Institute Genomics Platform"/>
            <consortium name="The Broad Institute Genome Sequencing Center for Infectious Disease"/>
            <person name="Wu L."/>
            <person name="Ma J."/>
        </authorList>
    </citation>
    <scope>NUCLEOTIDE SEQUENCE [LARGE SCALE GENOMIC DNA]</scope>
    <source>
        <strain evidence="3">CECT 8289</strain>
    </source>
</reference>
<protein>
    <submittedName>
        <fullName evidence="2">Uncharacterized protein</fullName>
    </submittedName>
</protein>
<evidence type="ECO:0000313" key="3">
    <source>
        <dbReference type="Proteomes" id="UP001595907"/>
    </source>
</evidence>
<evidence type="ECO:0000256" key="1">
    <source>
        <dbReference type="SAM" id="SignalP"/>
    </source>
</evidence>
<name>A0ABV8QQX8_9BACT</name>
<keyword evidence="3" id="KW-1185">Reference proteome</keyword>
<keyword evidence="1" id="KW-0732">Signal</keyword>
<dbReference type="Proteomes" id="UP001595907">
    <property type="component" value="Unassembled WGS sequence"/>
</dbReference>
<accession>A0ABV8QQX8</accession>
<sequence>MKITICFVAVAIFMSSQVFAQKVNAPKKSSYKKAVNKYPVKGKPVTVNSWGSLSVYMLPGYFKEDKAGIIKQIGIKEFEQMESYCTEQYWDKTFAANFNETYSTEKAAQLKMYCIAQFVHQFNGTKFEPMVLIRIPVAENKNMYASDDDRDAYIILKKKDVVIQ</sequence>
<dbReference type="RefSeq" id="WP_379708433.1">
    <property type="nucleotide sequence ID" value="NZ_JBHSCZ010000002.1"/>
</dbReference>
<feature type="chain" id="PRO_5047028261" evidence="1">
    <location>
        <begin position="21"/>
        <end position="164"/>
    </location>
</feature>